<feature type="compositionally biased region" description="Basic and acidic residues" evidence="1">
    <location>
        <begin position="14"/>
        <end position="25"/>
    </location>
</feature>
<evidence type="ECO:0000313" key="3">
    <source>
        <dbReference type="Proteomes" id="UP000231057"/>
    </source>
</evidence>
<dbReference type="EMBL" id="CP018092">
    <property type="protein sequence ID" value="ATS18049.1"/>
    <property type="molecule type" value="Genomic_DNA"/>
</dbReference>
<evidence type="ECO:0000313" key="2">
    <source>
        <dbReference type="EMBL" id="ATS18049.1"/>
    </source>
</evidence>
<reference evidence="2 3" key="1">
    <citation type="submission" date="2016-11" db="EMBL/GenBank/DDBJ databases">
        <title>Complete genome sequence of thermophilic cyanobacteria strain Synechococcus sp. PCC6715.</title>
        <authorList>
            <person name="Tang J."/>
            <person name="Daroch M."/>
            <person name="Liang Y."/>
            <person name="Jiang D."/>
            <person name="Shah M."/>
        </authorList>
    </citation>
    <scope>NUCLEOTIDE SEQUENCE [LARGE SCALE GENOMIC DNA]</scope>
    <source>
        <strain evidence="2 3">PCC 6715</strain>
    </source>
</reference>
<organism evidence="2 3">
    <name type="scientific">Parathermosynechococcus lividus PCC 6715</name>
    <dbReference type="NCBI Taxonomy" id="1917166"/>
    <lineage>
        <taxon>Bacteria</taxon>
        <taxon>Bacillati</taxon>
        <taxon>Cyanobacteriota</taxon>
        <taxon>Cyanophyceae</taxon>
        <taxon>Acaryochloridales</taxon>
        <taxon>Thermosynechococcaceae</taxon>
        <taxon>Parathermosynechococcus</taxon>
    </lineage>
</organism>
<dbReference type="Proteomes" id="UP000231057">
    <property type="component" value="Chromosome"/>
</dbReference>
<proteinExistence type="predicted"/>
<feature type="region of interest" description="Disordered" evidence="1">
    <location>
        <begin position="75"/>
        <end position="108"/>
    </location>
</feature>
<dbReference type="OrthoDB" id="427053at2"/>
<dbReference type="AlphaFoldDB" id="A0A2D2Q0R0"/>
<evidence type="ECO:0000256" key="1">
    <source>
        <dbReference type="SAM" id="MobiDB-lite"/>
    </source>
</evidence>
<protein>
    <submittedName>
        <fullName evidence="2">Uncharacterized protein</fullName>
    </submittedName>
</protein>
<keyword evidence="3" id="KW-1185">Reference proteome</keyword>
<name>A0A2D2Q0R0_PARLV</name>
<gene>
    <name evidence="2" type="ORF">BRW62_04000</name>
</gene>
<dbReference type="KEGG" id="slw:BRW62_04000"/>
<dbReference type="RefSeq" id="WP_099798403.1">
    <property type="nucleotide sequence ID" value="NZ_CP018092.1"/>
</dbReference>
<accession>A0A2D2Q0R0</accession>
<sequence>MGLFDGLFRGGKKAPADPKPTKEFFLDPDEAKTYGNIEYMRTAKPVKKTFPATGGSTEEVEVVELVSSLEKVDVAAQNKGTPEPSVTDVSAPAAEEQERRRTDPSLDLFRAMAKDLRRG</sequence>
<feature type="region of interest" description="Disordered" evidence="1">
    <location>
        <begin position="1"/>
        <end position="25"/>
    </location>
</feature>
<reference evidence="3" key="2">
    <citation type="journal article" date="2022" name="Front. Microbiol.">
        <title>Comparative Genomic Analysis Revealed Distinct Molecular Components and Organization of CO2-Concentrating Mechanism in Thermophilic Cyanobacteria.</title>
        <authorList>
            <person name="Tang J."/>
            <person name="Zhou H."/>
            <person name="Yao D."/>
            <person name="Riaz S."/>
            <person name="You D."/>
            <person name="Klepacz-Smolka A."/>
            <person name="Daroch M."/>
        </authorList>
    </citation>
    <scope>NUCLEOTIDE SEQUENCE [LARGE SCALE GENOMIC DNA]</scope>
    <source>
        <strain evidence="3">PCC 6715</strain>
    </source>
</reference>